<reference evidence="1 3" key="1">
    <citation type="journal article" date="2015" name="Genome Announc.">
        <title>Complete genome sequences for 35 biothreat assay-relevant bacillus species.</title>
        <authorList>
            <person name="Johnson S.L."/>
            <person name="Daligault H.E."/>
            <person name="Davenport K.W."/>
            <person name="Jaissle J."/>
            <person name="Frey K.G."/>
            <person name="Ladner J.T."/>
            <person name="Broomall S.M."/>
            <person name="Bishop-Lilly K.A."/>
            <person name="Bruce D.C."/>
            <person name="Gibbons H.S."/>
            <person name="Coyne S.R."/>
            <person name="Lo C.C."/>
            <person name="Meincke L."/>
            <person name="Munk A.C."/>
            <person name="Koroleva G.I."/>
            <person name="Rosenzweig C.N."/>
            <person name="Palacios G.F."/>
            <person name="Redden C.L."/>
            <person name="Minogue T.D."/>
            <person name="Chain P.S."/>
        </authorList>
    </citation>
    <scope>NUCLEOTIDE SEQUENCE [LARGE SCALE GENOMIC DNA]</scope>
    <source>
        <strain evidence="1 3">HD1011</strain>
    </source>
</reference>
<dbReference type="AlphaFoldDB" id="A0A0B5NPR0"/>
<evidence type="ECO:0000313" key="4">
    <source>
        <dbReference type="Proteomes" id="UP000501107"/>
    </source>
</evidence>
<dbReference type="EMBL" id="CP053980">
    <property type="protein sequence ID" value="QKH24685.1"/>
    <property type="molecule type" value="Genomic_DNA"/>
</dbReference>
<dbReference type="Proteomes" id="UP000501107">
    <property type="component" value="Chromosome"/>
</dbReference>
<dbReference type="EMBL" id="CP009335">
    <property type="protein sequence ID" value="AJG78415.1"/>
    <property type="molecule type" value="Genomic_DNA"/>
</dbReference>
<protein>
    <submittedName>
        <fullName evidence="2">Uncharacterized protein</fullName>
    </submittedName>
</protein>
<proteinExistence type="predicted"/>
<evidence type="ECO:0000313" key="1">
    <source>
        <dbReference type="EMBL" id="AJG78415.1"/>
    </source>
</evidence>
<dbReference type="KEGG" id="btw:BF38_852"/>
<accession>A0A0B5NPR0</accession>
<gene>
    <name evidence="1" type="ORF">BF38_852</name>
    <name evidence="2" type="ORF">FOC89_12005</name>
</gene>
<dbReference type="RefSeq" id="WP_000255416.1">
    <property type="nucleotide sequence ID" value="NZ_CP009335.1"/>
</dbReference>
<dbReference type="Proteomes" id="UP000031876">
    <property type="component" value="Chromosome"/>
</dbReference>
<evidence type="ECO:0000313" key="3">
    <source>
        <dbReference type="Proteomes" id="UP000031876"/>
    </source>
</evidence>
<organism evidence="2 4">
    <name type="scientific">Bacillus thuringiensis</name>
    <dbReference type="NCBI Taxonomy" id="1428"/>
    <lineage>
        <taxon>Bacteria</taxon>
        <taxon>Bacillati</taxon>
        <taxon>Bacillota</taxon>
        <taxon>Bacilli</taxon>
        <taxon>Bacillales</taxon>
        <taxon>Bacillaceae</taxon>
        <taxon>Bacillus</taxon>
        <taxon>Bacillus cereus group</taxon>
    </lineage>
</organism>
<reference evidence="2 4" key="2">
    <citation type="submission" date="2020-05" db="EMBL/GenBank/DDBJ databases">
        <title>FDA dAtabase for Regulatory Grade micrObial Sequences (FDA-ARGOS): Supporting development and validation of Infectious Disease Dx tests.</title>
        <authorList>
            <person name="Nelson B."/>
            <person name="Plummer A."/>
            <person name="Tallon L."/>
            <person name="Sadzewicz L."/>
            <person name="Zhao X."/>
            <person name="Vavikolanu K."/>
            <person name="Mehta A."/>
            <person name="Aluvathingal J."/>
            <person name="Nadendla S."/>
            <person name="Myers T."/>
            <person name="Yan Y."/>
            <person name="Sichtig H."/>
        </authorList>
    </citation>
    <scope>NUCLEOTIDE SEQUENCE [LARGE SCALE GENOMIC DNA]</scope>
    <source>
        <strain evidence="2 4">FDAARGOS_795</strain>
    </source>
</reference>
<name>A0A0B5NPR0_BACTU</name>
<sequence>MVSVTQRITKTKQPRGGYIKPKDFNVIELNDGIDLYEEENIHSTLIGLAVDYLTRFTMGTSLEKAFRISLIGASRVNEIDYAEELLNGISGLDDSSIENACKLVGFDTALRAGIASYKPVQTIQPDFSTISNIRNMVERSRTFNDNYGPIVKDGFTFEGGYTQLISSGDGDFLTETTLWDFKVSKSAPTNKHTLQLLIYYLMGVHSIHSEFEQIENLGIFNPRLNKVYLLPISTISNEIINEVNTTVIGY</sequence>
<evidence type="ECO:0000313" key="2">
    <source>
        <dbReference type="EMBL" id="QKH24685.1"/>
    </source>
</evidence>